<evidence type="ECO:0000313" key="4">
    <source>
        <dbReference type="Proteomes" id="UP000295008"/>
    </source>
</evidence>
<gene>
    <name evidence="3" type="ORF">EDC14_105010</name>
</gene>
<dbReference type="PANTHER" id="PTHR39966:SF3">
    <property type="entry name" value="DUF438 DOMAIN-CONTAINING PROTEIN"/>
    <property type="match status" value="1"/>
</dbReference>
<organism evidence="3 4">
    <name type="scientific">Hydrogenispora ethanolica</name>
    <dbReference type="NCBI Taxonomy" id="1082276"/>
    <lineage>
        <taxon>Bacteria</taxon>
        <taxon>Bacillati</taxon>
        <taxon>Bacillota</taxon>
        <taxon>Hydrogenispora</taxon>
    </lineage>
</organism>
<dbReference type="PANTHER" id="PTHR39966">
    <property type="entry name" value="BLL2471 PROTEIN-RELATED"/>
    <property type="match status" value="1"/>
</dbReference>
<proteinExistence type="predicted"/>
<dbReference type="Gene3D" id="1.20.120.520">
    <property type="entry name" value="nmb1532 protein domain like"/>
    <property type="match status" value="1"/>
</dbReference>
<feature type="domain" description="DUF438" evidence="2">
    <location>
        <begin position="10"/>
        <end position="65"/>
    </location>
</feature>
<dbReference type="Pfam" id="PF01814">
    <property type="entry name" value="Hemerythrin"/>
    <property type="match status" value="1"/>
</dbReference>
<dbReference type="GO" id="GO:0005886">
    <property type="term" value="C:plasma membrane"/>
    <property type="evidence" value="ECO:0007669"/>
    <property type="project" value="TreeGrafter"/>
</dbReference>
<dbReference type="InterPro" id="IPR007380">
    <property type="entry name" value="DUF438"/>
</dbReference>
<evidence type="ECO:0000313" key="3">
    <source>
        <dbReference type="EMBL" id="TCL56456.1"/>
    </source>
</evidence>
<evidence type="ECO:0000259" key="2">
    <source>
        <dbReference type="Pfam" id="PF04282"/>
    </source>
</evidence>
<dbReference type="AlphaFoldDB" id="A0A4R1QRG1"/>
<accession>A0A4R1QRG1</accession>
<dbReference type="EMBL" id="SLUN01000050">
    <property type="protein sequence ID" value="TCL56456.1"/>
    <property type="molecule type" value="Genomic_DNA"/>
</dbReference>
<name>A0A4R1QRG1_HYDET</name>
<keyword evidence="4" id="KW-1185">Reference proteome</keyword>
<reference evidence="3 4" key="1">
    <citation type="submission" date="2019-03" db="EMBL/GenBank/DDBJ databases">
        <title>Genomic Encyclopedia of Type Strains, Phase IV (KMG-IV): sequencing the most valuable type-strain genomes for metagenomic binning, comparative biology and taxonomic classification.</title>
        <authorList>
            <person name="Goeker M."/>
        </authorList>
    </citation>
    <scope>NUCLEOTIDE SEQUENCE [LARGE SCALE GENOMIC DNA]</scope>
    <source>
        <strain evidence="3 4">LX-B</strain>
    </source>
</reference>
<dbReference type="Proteomes" id="UP000295008">
    <property type="component" value="Unassembled WGS sequence"/>
</dbReference>
<sequence length="245" mass="28040">MNVHELAKTLQEINEGTIPASKAKEILASVNPLDLSLAEQKLIEEGTKPDELRKLCDVHLELIQMEAEELKKKLTPGHPLHTLFGEHDIILGFLDKLEEVSKRVTEKAHITEDDPDVKLLRDVAKSLVEAEKHHAREEDALFPALENQGITGPTRIMRMEHDELRAKKKELYALVHETKPLTNPESKAQLLDLASFITRVLKEHIIKENSILYPSAFQELKRQEIWEMIKQKSDQIGYCSFTPKH</sequence>
<feature type="domain" description="Hemerythrin-like" evidence="1">
    <location>
        <begin position="78"/>
        <end position="214"/>
    </location>
</feature>
<dbReference type="Pfam" id="PF04282">
    <property type="entry name" value="DUF438"/>
    <property type="match status" value="1"/>
</dbReference>
<comment type="caution">
    <text evidence="3">The sequence shown here is derived from an EMBL/GenBank/DDBJ whole genome shotgun (WGS) entry which is preliminary data.</text>
</comment>
<protein>
    <recommendedName>
        <fullName evidence="5">Regulator of cell morphogenesis and NO signaling</fullName>
    </recommendedName>
</protein>
<evidence type="ECO:0000259" key="1">
    <source>
        <dbReference type="Pfam" id="PF01814"/>
    </source>
</evidence>
<evidence type="ECO:0008006" key="5">
    <source>
        <dbReference type="Google" id="ProtNLM"/>
    </source>
</evidence>
<dbReference type="InterPro" id="IPR012312">
    <property type="entry name" value="Hemerythrin-like"/>
</dbReference>
<dbReference type="RefSeq" id="WP_165908292.1">
    <property type="nucleotide sequence ID" value="NZ_SLUN01000050.1"/>
</dbReference>